<dbReference type="Proteomes" id="UP001458415">
    <property type="component" value="Unassembled WGS sequence"/>
</dbReference>
<evidence type="ECO:0000256" key="5">
    <source>
        <dbReference type="ARBA" id="ARBA00022967"/>
    </source>
</evidence>
<accession>A0ABV1WH89</accession>
<keyword evidence="5" id="KW-1278">Translocase</keyword>
<keyword evidence="9" id="KW-1185">Reference proteome</keyword>
<keyword evidence="6" id="KW-0472">Membrane</keyword>
<reference evidence="8 9" key="1">
    <citation type="submission" date="2024-06" db="EMBL/GenBank/DDBJ databases">
        <title>The Natural Products Discovery Center: Release of the First 8490 Sequenced Strains for Exploring Actinobacteria Biosynthetic Diversity.</title>
        <authorList>
            <person name="Kalkreuter E."/>
            <person name="Kautsar S.A."/>
            <person name="Yang D."/>
            <person name="Bader C.D."/>
            <person name="Teijaro C.N."/>
            <person name="Fluegel L."/>
            <person name="Davis C.M."/>
            <person name="Simpson J.R."/>
            <person name="Lauterbach L."/>
            <person name="Steele A.D."/>
            <person name="Gui C."/>
            <person name="Meng S."/>
            <person name="Li G."/>
            <person name="Viehrig K."/>
            <person name="Ye F."/>
            <person name="Su P."/>
            <person name="Kiefer A.F."/>
            <person name="Nichols A."/>
            <person name="Cepeda A.J."/>
            <person name="Yan W."/>
            <person name="Fan B."/>
            <person name="Jiang Y."/>
            <person name="Adhikari A."/>
            <person name="Zheng C.-J."/>
            <person name="Schuster L."/>
            <person name="Cowan T.M."/>
            <person name="Smanski M.J."/>
            <person name="Chevrette M.G."/>
            <person name="De Carvalho L.P.S."/>
            <person name="Shen B."/>
        </authorList>
    </citation>
    <scope>NUCLEOTIDE SEQUENCE [LARGE SCALE GENOMIC DNA]</scope>
    <source>
        <strain evidence="8 9">NPDC000634</strain>
    </source>
</reference>
<keyword evidence="2" id="KW-1003">Cell membrane</keyword>
<evidence type="ECO:0000256" key="1">
    <source>
        <dbReference type="ARBA" id="ARBA00022448"/>
    </source>
</evidence>
<evidence type="ECO:0000259" key="7">
    <source>
        <dbReference type="Pfam" id="PF00005"/>
    </source>
</evidence>
<dbReference type="GO" id="GO:0005524">
    <property type="term" value="F:ATP binding"/>
    <property type="evidence" value="ECO:0007669"/>
    <property type="project" value="UniProtKB-KW"/>
</dbReference>
<feature type="non-terminal residue" evidence="8">
    <location>
        <position position="157"/>
    </location>
</feature>
<evidence type="ECO:0000313" key="8">
    <source>
        <dbReference type="EMBL" id="MER6983223.1"/>
    </source>
</evidence>
<gene>
    <name evidence="8" type="ORF">ABT317_41295</name>
</gene>
<organism evidence="8 9">
    <name type="scientific">Streptomyces carpinensis</name>
    <dbReference type="NCBI Taxonomy" id="66369"/>
    <lineage>
        <taxon>Bacteria</taxon>
        <taxon>Bacillati</taxon>
        <taxon>Actinomycetota</taxon>
        <taxon>Actinomycetes</taxon>
        <taxon>Kitasatosporales</taxon>
        <taxon>Streptomycetaceae</taxon>
        <taxon>Streptomyces</taxon>
    </lineage>
</organism>
<evidence type="ECO:0000256" key="2">
    <source>
        <dbReference type="ARBA" id="ARBA00022475"/>
    </source>
</evidence>
<keyword evidence="3" id="KW-0547">Nucleotide-binding</keyword>
<dbReference type="PANTHER" id="PTHR43790">
    <property type="entry name" value="CARBOHYDRATE TRANSPORT ATP-BINDING PROTEIN MG119-RELATED"/>
    <property type="match status" value="1"/>
</dbReference>
<feature type="domain" description="ABC transporter" evidence="7">
    <location>
        <begin position="22"/>
        <end position="157"/>
    </location>
</feature>
<dbReference type="InterPro" id="IPR050107">
    <property type="entry name" value="ABC_carbohydrate_import_ATPase"/>
</dbReference>
<dbReference type="EMBL" id="JBEPCU010001294">
    <property type="protein sequence ID" value="MER6983223.1"/>
    <property type="molecule type" value="Genomic_DNA"/>
</dbReference>
<dbReference type="PANTHER" id="PTHR43790:SF3">
    <property type="entry name" value="D-ALLOSE IMPORT ATP-BINDING PROTEIN ALSA-RELATED"/>
    <property type="match status" value="1"/>
</dbReference>
<evidence type="ECO:0000256" key="4">
    <source>
        <dbReference type="ARBA" id="ARBA00022840"/>
    </source>
</evidence>
<dbReference type="SUPFAM" id="SSF52540">
    <property type="entry name" value="P-loop containing nucleoside triphosphate hydrolases"/>
    <property type="match status" value="1"/>
</dbReference>
<evidence type="ECO:0000256" key="3">
    <source>
        <dbReference type="ARBA" id="ARBA00022741"/>
    </source>
</evidence>
<sequence length="157" mass="16457">MGTQLRLEARGLSKTYGGLRALQDADLEIAPGEIHALVGQNGCGKSTLVKILTGYHAPDPGGSITVDGTGLSLPVRWSEAAAAGMSVVHQDLGLLDHLSVAENIGVGGYEHSTTTRKIDWRAQNAVARTVLDRLRVPIDPTAAVASLSPTRRAEVAI</sequence>
<evidence type="ECO:0000256" key="6">
    <source>
        <dbReference type="ARBA" id="ARBA00023136"/>
    </source>
</evidence>
<keyword evidence="4 8" id="KW-0067">ATP-binding</keyword>
<dbReference type="InterPro" id="IPR027417">
    <property type="entry name" value="P-loop_NTPase"/>
</dbReference>
<proteinExistence type="predicted"/>
<comment type="caution">
    <text evidence="8">The sequence shown here is derived from an EMBL/GenBank/DDBJ whole genome shotgun (WGS) entry which is preliminary data.</text>
</comment>
<dbReference type="Gene3D" id="3.40.50.300">
    <property type="entry name" value="P-loop containing nucleotide triphosphate hydrolases"/>
    <property type="match status" value="1"/>
</dbReference>
<dbReference type="Pfam" id="PF00005">
    <property type="entry name" value="ABC_tran"/>
    <property type="match status" value="1"/>
</dbReference>
<protein>
    <submittedName>
        <fullName evidence="8">ATP-binding cassette domain-containing protein</fullName>
    </submittedName>
</protein>
<keyword evidence="1" id="KW-0813">Transport</keyword>
<dbReference type="InterPro" id="IPR003439">
    <property type="entry name" value="ABC_transporter-like_ATP-bd"/>
</dbReference>
<name>A0ABV1WH89_9ACTN</name>
<evidence type="ECO:0000313" key="9">
    <source>
        <dbReference type="Proteomes" id="UP001458415"/>
    </source>
</evidence>